<dbReference type="GO" id="GO:0051287">
    <property type="term" value="F:NAD binding"/>
    <property type="evidence" value="ECO:0007669"/>
    <property type="project" value="InterPro"/>
</dbReference>
<evidence type="ECO:0000256" key="2">
    <source>
        <dbReference type="ARBA" id="ARBA00023002"/>
    </source>
</evidence>
<name>A0A117M6X3_UNCT6</name>
<accession>A0A117M6X3</accession>
<comment type="caution">
    <text evidence="6">The sequence shown here is derived from an EMBL/GenBank/DDBJ whole genome shotgun (WGS) entry which is preliminary data.</text>
</comment>
<dbReference type="Pfam" id="PF02826">
    <property type="entry name" value="2-Hacid_dh_C"/>
    <property type="match status" value="1"/>
</dbReference>
<evidence type="ECO:0000313" key="7">
    <source>
        <dbReference type="Proteomes" id="UP000053467"/>
    </source>
</evidence>
<dbReference type="PROSITE" id="PS00065">
    <property type="entry name" value="D_2_HYDROXYACID_DH_1"/>
    <property type="match status" value="1"/>
</dbReference>
<dbReference type="CDD" id="cd05301">
    <property type="entry name" value="GDH"/>
    <property type="match status" value="1"/>
</dbReference>
<dbReference type="GO" id="GO:0005829">
    <property type="term" value="C:cytosol"/>
    <property type="evidence" value="ECO:0007669"/>
    <property type="project" value="TreeGrafter"/>
</dbReference>
<reference evidence="7" key="1">
    <citation type="journal article" date="2015" name="MBio">
        <title>Genome-Resolved Metagenomic Analysis Reveals Roles for Candidate Phyla and Other Microbial Community Members in Biogeochemical Transformations in Oil Reservoirs.</title>
        <authorList>
            <person name="Hu P."/>
            <person name="Tom L."/>
            <person name="Singh A."/>
            <person name="Thomas B.C."/>
            <person name="Baker B.J."/>
            <person name="Piceno Y.M."/>
            <person name="Andersen G.L."/>
            <person name="Banfield J.F."/>
        </authorList>
    </citation>
    <scope>NUCLEOTIDE SEQUENCE [LARGE SCALE GENOMIC DNA]</scope>
</reference>
<dbReference type="InterPro" id="IPR036291">
    <property type="entry name" value="NAD(P)-bd_dom_sf"/>
</dbReference>
<evidence type="ECO:0000313" key="6">
    <source>
        <dbReference type="EMBL" id="KUK87669.1"/>
    </source>
</evidence>
<gene>
    <name evidence="6" type="ORF">XE03_0560</name>
</gene>
<dbReference type="SUPFAM" id="SSF52283">
    <property type="entry name" value="Formate/glycerate dehydrogenase catalytic domain-like"/>
    <property type="match status" value="1"/>
</dbReference>
<evidence type="ECO:0000259" key="4">
    <source>
        <dbReference type="Pfam" id="PF00389"/>
    </source>
</evidence>
<dbReference type="GO" id="GO:0030267">
    <property type="term" value="F:glyoxylate reductase (NADPH) activity"/>
    <property type="evidence" value="ECO:0007669"/>
    <property type="project" value="TreeGrafter"/>
</dbReference>
<dbReference type="Proteomes" id="UP000053467">
    <property type="component" value="Unassembled WGS sequence"/>
</dbReference>
<feature type="domain" description="D-isomer specific 2-hydroxyacid dehydrogenase NAD-binding" evidence="5">
    <location>
        <begin position="106"/>
        <end position="279"/>
    </location>
</feature>
<dbReference type="InterPro" id="IPR050223">
    <property type="entry name" value="D-isomer_2-hydroxyacid_DH"/>
</dbReference>
<dbReference type="GO" id="GO:0016618">
    <property type="term" value="F:hydroxypyruvate reductase [NAD(P)H] activity"/>
    <property type="evidence" value="ECO:0007669"/>
    <property type="project" value="TreeGrafter"/>
</dbReference>
<dbReference type="Pfam" id="PF00389">
    <property type="entry name" value="2-Hacid_dh"/>
    <property type="match status" value="1"/>
</dbReference>
<dbReference type="InterPro" id="IPR006140">
    <property type="entry name" value="D-isomer_DH_NAD-bd"/>
</dbReference>
<dbReference type="Gene3D" id="3.40.50.720">
    <property type="entry name" value="NAD(P)-binding Rossmann-like Domain"/>
    <property type="match status" value="2"/>
</dbReference>
<dbReference type="InterPro" id="IPR006139">
    <property type="entry name" value="D-isomer_2_OHA_DH_cat_dom"/>
</dbReference>
<dbReference type="EMBL" id="LGGX01000003">
    <property type="protein sequence ID" value="KUK87669.1"/>
    <property type="molecule type" value="Genomic_DNA"/>
</dbReference>
<dbReference type="PANTHER" id="PTHR10996">
    <property type="entry name" value="2-HYDROXYACID DEHYDROGENASE-RELATED"/>
    <property type="match status" value="1"/>
</dbReference>
<evidence type="ECO:0000256" key="3">
    <source>
        <dbReference type="RuleBase" id="RU003719"/>
    </source>
</evidence>
<evidence type="ECO:0000259" key="5">
    <source>
        <dbReference type="Pfam" id="PF02826"/>
    </source>
</evidence>
<dbReference type="FunFam" id="3.40.50.720:FF:000462">
    <property type="entry name" value="Glyoxylate reductase (NADP+)"/>
    <property type="match status" value="1"/>
</dbReference>
<dbReference type="AlphaFoldDB" id="A0A117M6X3"/>
<evidence type="ECO:0000256" key="1">
    <source>
        <dbReference type="ARBA" id="ARBA00005854"/>
    </source>
</evidence>
<dbReference type="InterPro" id="IPR029752">
    <property type="entry name" value="D-isomer_DH_CS1"/>
</dbReference>
<sequence>MKVLQTYSLPFDTKRYLNENGIEVDIFETGISYEEILQIVEKYDGIISLLSNRIDRNILEKGKNLKVVANYAVGYDNIDTSYAKEKNIFVTNTPDVLTEATADVAFALLLSVTRRIVESDEFVRKGEFKGWKPDLLLGKDLFGKTLGIYGFGRIGKAVARRAKGFGMDIIFTDENVKDETLARKVDFEKLIKQSDFISINAPLNETTLYRFDIEVFKKMKKNVIIINTARGKIIKEKDLVYALKNNIISGAGLDVYENEPLIEEELLKMKNVVLLPHIGSATEETREKMAKICVRSVVEVLIEKRRPEKCVNF</sequence>
<organism evidence="6 7">
    <name type="scientific">candidate division TA06 bacterium 34_109</name>
    <dbReference type="NCBI Taxonomy" id="1635277"/>
    <lineage>
        <taxon>Bacteria</taxon>
        <taxon>Bacteria division TA06</taxon>
    </lineage>
</organism>
<proteinExistence type="inferred from homology"/>
<comment type="similarity">
    <text evidence="1 3">Belongs to the D-isomer specific 2-hydroxyacid dehydrogenase family.</text>
</comment>
<dbReference type="PANTHER" id="PTHR10996:SF283">
    <property type="entry name" value="GLYOXYLATE_HYDROXYPYRUVATE REDUCTASE B"/>
    <property type="match status" value="1"/>
</dbReference>
<keyword evidence="2 3" id="KW-0560">Oxidoreductase</keyword>
<feature type="domain" description="D-isomer specific 2-hydroxyacid dehydrogenase catalytic" evidence="4">
    <location>
        <begin position="12"/>
        <end position="312"/>
    </location>
</feature>
<dbReference type="SUPFAM" id="SSF51735">
    <property type="entry name" value="NAD(P)-binding Rossmann-fold domains"/>
    <property type="match status" value="1"/>
</dbReference>
<protein>
    <submittedName>
        <fullName evidence="6">D-isomer specific 2-hydroxyacid dehydrogenase, catalytic component</fullName>
    </submittedName>
</protein>